<dbReference type="InterPro" id="IPR047091">
    <property type="entry name" value="EIN3-like_DNA-bd"/>
</dbReference>
<dbReference type="Gramene" id="OQU90496">
    <property type="protein sequence ID" value="OQU90496"/>
    <property type="gene ID" value="SORBI_3002G422300"/>
</dbReference>
<evidence type="ECO:0000256" key="7">
    <source>
        <dbReference type="SAM" id="MobiDB-lite"/>
    </source>
</evidence>
<feature type="region of interest" description="Disordered" evidence="7">
    <location>
        <begin position="574"/>
        <end position="594"/>
    </location>
</feature>
<comment type="similarity">
    <text evidence="2">Belongs to the EIN3 family.</text>
</comment>
<comment type="subcellular location">
    <subcellularLocation>
        <location evidence="1">Nucleus</location>
    </subcellularLocation>
</comment>
<feature type="domain" description="Ethylene insensitive 3-like DNA-binding" evidence="8">
    <location>
        <begin position="71"/>
        <end position="321"/>
    </location>
</feature>
<dbReference type="GO" id="GO:0003677">
    <property type="term" value="F:DNA binding"/>
    <property type="evidence" value="ECO:0000318"/>
    <property type="project" value="GO_Central"/>
</dbReference>
<dbReference type="GO" id="GO:0010104">
    <property type="term" value="P:regulation of ethylene-activated signaling pathway"/>
    <property type="evidence" value="ECO:0007669"/>
    <property type="project" value="EnsemblPlants"/>
</dbReference>
<evidence type="ECO:0000313" key="10">
    <source>
        <dbReference type="Proteomes" id="UP000000768"/>
    </source>
</evidence>
<dbReference type="FunFam" id="1.10.3180.10:FF:000001">
    <property type="entry name" value="Ethylene insensitive 3-like 1"/>
    <property type="match status" value="1"/>
</dbReference>
<dbReference type="GO" id="GO:1901001">
    <property type="term" value="P:negative regulation of response to salt stress"/>
    <property type="evidence" value="ECO:0007669"/>
    <property type="project" value="EnsemblPlants"/>
</dbReference>
<dbReference type="InParanoid" id="A0A1W0W805"/>
<evidence type="ECO:0000256" key="5">
    <source>
        <dbReference type="ARBA" id="ARBA00023159"/>
    </source>
</evidence>
<feature type="region of interest" description="Disordered" evidence="7">
    <location>
        <begin position="89"/>
        <end position="120"/>
    </location>
</feature>
<dbReference type="OMA" id="WWPQAAV"/>
<keyword evidence="6" id="KW-0539">Nucleus</keyword>
<dbReference type="PANTHER" id="PTHR33305:SF32">
    <property type="entry name" value="PROTEIN ETHYLENE-INSENSITIVE 3-LIKE 2"/>
    <property type="match status" value="1"/>
</dbReference>
<reference evidence="10" key="2">
    <citation type="journal article" date="2018" name="Plant J.">
        <title>The Sorghum bicolor reference genome: improved assembly, gene annotations, a transcriptome atlas, and signatures of genome organization.</title>
        <authorList>
            <person name="McCormick R.F."/>
            <person name="Truong S.K."/>
            <person name="Sreedasyam A."/>
            <person name="Jenkins J."/>
            <person name="Shu S."/>
            <person name="Sims D."/>
            <person name="Kennedy M."/>
            <person name="Amirebrahimi M."/>
            <person name="Weers B.D."/>
            <person name="McKinley B."/>
            <person name="Mattison A."/>
            <person name="Morishige D.T."/>
            <person name="Grimwood J."/>
            <person name="Schmutz J."/>
            <person name="Mullet J.E."/>
        </authorList>
    </citation>
    <scope>NUCLEOTIDE SEQUENCE [LARGE SCALE GENOMIC DNA]</scope>
    <source>
        <strain evidence="10">cv. BTx623</strain>
    </source>
</reference>
<organism evidence="9 10">
    <name type="scientific">Sorghum bicolor</name>
    <name type="common">Sorghum</name>
    <name type="synonym">Sorghum vulgare</name>
    <dbReference type="NCBI Taxonomy" id="4558"/>
    <lineage>
        <taxon>Eukaryota</taxon>
        <taxon>Viridiplantae</taxon>
        <taxon>Streptophyta</taxon>
        <taxon>Embryophyta</taxon>
        <taxon>Tracheophyta</taxon>
        <taxon>Spermatophyta</taxon>
        <taxon>Magnoliopsida</taxon>
        <taxon>Liliopsida</taxon>
        <taxon>Poales</taxon>
        <taxon>Poaceae</taxon>
        <taxon>PACMAD clade</taxon>
        <taxon>Panicoideae</taxon>
        <taxon>Andropogonodae</taxon>
        <taxon>Andropogoneae</taxon>
        <taxon>Sorghinae</taxon>
        <taxon>Sorghum</taxon>
    </lineage>
</organism>
<dbReference type="PANTHER" id="PTHR33305">
    <property type="entry name" value="ETHYLENE INSENSITIVE 3-LIKE 2 PROTEIN"/>
    <property type="match status" value="1"/>
</dbReference>
<reference evidence="9 10" key="1">
    <citation type="journal article" date="2009" name="Nature">
        <title>The Sorghum bicolor genome and the diversification of grasses.</title>
        <authorList>
            <person name="Paterson A.H."/>
            <person name="Bowers J.E."/>
            <person name="Bruggmann R."/>
            <person name="Dubchak I."/>
            <person name="Grimwood J."/>
            <person name="Gundlach H."/>
            <person name="Haberer G."/>
            <person name="Hellsten U."/>
            <person name="Mitros T."/>
            <person name="Poliakov A."/>
            <person name="Schmutz J."/>
            <person name="Spannagl M."/>
            <person name="Tang H."/>
            <person name="Wang X."/>
            <person name="Wicker T."/>
            <person name="Bharti A.K."/>
            <person name="Chapman J."/>
            <person name="Feltus F.A."/>
            <person name="Gowik U."/>
            <person name="Grigoriev I.V."/>
            <person name="Lyons E."/>
            <person name="Maher C.A."/>
            <person name="Martis M."/>
            <person name="Narechania A."/>
            <person name="Otillar R.P."/>
            <person name="Penning B.W."/>
            <person name="Salamov A.A."/>
            <person name="Wang Y."/>
            <person name="Zhang L."/>
            <person name="Carpita N.C."/>
            <person name="Freeling M."/>
            <person name="Gingle A.R."/>
            <person name="Hash C.T."/>
            <person name="Keller B."/>
            <person name="Klein P."/>
            <person name="Kresovich S."/>
            <person name="McCann M.C."/>
            <person name="Ming R."/>
            <person name="Peterson D.G."/>
            <person name="Mehboob-ur-Rahman"/>
            <person name="Ware D."/>
            <person name="Westhoff P."/>
            <person name="Mayer K.F."/>
            <person name="Messing J."/>
            <person name="Rokhsar D.S."/>
        </authorList>
    </citation>
    <scope>NUCLEOTIDE SEQUENCE [LARGE SCALE GENOMIC DNA]</scope>
    <source>
        <strain evidence="10">cv. BTx623</strain>
    </source>
</reference>
<dbReference type="GO" id="GO:0045893">
    <property type="term" value="P:positive regulation of DNA-templated transcription"/>
    <property type="evidence" value="ECO:0007669"/>
    <property type="project" value="EnsemblPlants"/>
</dbReference>
<gene>
    <name evidence="9" type="ORF">SORBI_3002G422300</name>
</gene>
<protein>
    <recommendedName>
        <fullName evidence="8">Ethylene insensitive 3-like DNA-binding domain-containing protein</fullName>
    </recommendedName>
</protein>
<dbReference type="GO" id="GO:0009873">
    <property type="term" value="P:ethylene-activated signaling pathway"/>
    <property type="evidence" value="ECO:0007669"/>
    <property type="project" value="UniProtKB-KW"/>
</dbReference>
<keyword evidence="5" id="KW-0010">Activator</keyword>
<accession>A0A1W0W805</accession>
<evidence type="ECO:0000259" key="8">
    <source>
        <dbReference type="Pfam" id="PF04873"/>
    </source>
</evidence>
<evidence type="ECO:0000256" key="4">
    <source>
        <dbReference type="ARBA" id="ARBA00023125"/>
    </source>
</evidence>
<keyword evidence="3" id="KW-0936">Ethylene signaling pathway</keyword>
<dbReference type="STRING" id="4558.A0A1W0W805"/>
<dbReference type="FunCoup" id="A0A1W0W805">
    <property type="interactions" value="533"/>
</dbReference>
<dbReference type="Proteomes" id="UP000000768">
    <property type="component" value="Chromosome 2"/>
</dbReference>
<dbReference type="Pfam" id="PF04873">
    <property type="entry name" value="EIN3_DNA-bd"/>
    <property type="match status" value="1"/>
</dbReference>
<feature type="compositionally biased region" description="Basic and acidic residues" evidence="7">
    <location>
        <begin position="104"/>
        <end position="115"/>
    </location>
</feature>
<feature type="compositionally biased region" description="Polar residues" evidence="7">
    <location>
        <begin position="583"/>
        <end position="594"/>
    </location>
</feature>
<evidence type="ECO:0000256" key="1">
    <source>
        <dbReference type="ARBA" id="ARBA00004123"/>
    </source>
</evidence>
<evidence type="ECO:0000313" key="9">
    <source>
        <dbReference type="EMBL" id="OQU90496.1"/>
    </source>
</evidence>
<keyword evidence="10" id="KW-1185">Reference proteome</keyword>
<dbReference type="InterPro" id="IPR006957">
    <property type="entry name" value="EIN3"/>
</dbReference>
<sequence>MMAGGGGALMLDQRMAAAGDKALFGFGAGECFFGEGDLVCPAPANEETMAMTFPLDEMMMMMSDDDADGIEELERRMWRDRVRLRRLKEQQQQQISDRPSAVKQEARGGSRQEQARRKKMSRAQDGILKYMLKMMEVCNAQGFVYGIIPENGKPVTGASDNLRAWWKEKVRFDRNGPAAAAKYQADSAATAAAGDGGGGMAPNALAGPHSLHELQDTTLGSLLSALMQHCDPPQRRFPLEKGRSPPWWPQAAVPGELGPPPYKKPHDLKKAWKVAVLTAVIKHMSPDVDKARRLVRQSKCLQDKMTAREIVTWLAVLRQEEELYLQLHPGARPAPSSAATIPFCASSGEYDVDGADGEDTGRNHQPPSNAAASFVDLSSSAAAMDDDAGHTKFVMPAPAALMKEEAADAEFFQKRSAVEPELMLGSSFRAYTCGNVRCPHSSGAHGFLDRNARNAHQYSCKFNNSAGAAAAALSGLDFDLPVDGQRSLAELMDMYEANVGGAPRSLVSNVNTAAPGVQVPGPYPTPCLFGDAISNVIQQGAAAFYVRDDASPELRFGSGLNVAGGAAHYGGALQVQQQQPQPHKSTGSNANWFY</sequence>
<dbReference type="GO" id="GO:0003700">
    <property type="term" value="F:DNA-binding transcription factor activity"/>
    <property type="evidence" value="ECO:0000318"/>
    <property type="project" value="GO_Central"/>
</dbReference>
<dbReference type="GO" id="GO:0043565">
    <property type="term" value="F:sequence-specific DNA binding"/>
    <property type="evidence" value="ECO:0007669"/>
    <property type="project" value="EnsemblPlants"/>
</dbReference>
<name>A0A1W0W805_SORBI</name>
<dbReference type="GO" id="GO:0005634">
    <property type="term" value="C:nucleus"/>
    <property type="evidence" value="ECO:0007669"/>
    <property type="project" value="UniProtKB-SubCell"/>
</dbReference>
<dbReference type="eggNOG" id="ENOG502QQSG">
    <property type="taxonomic scope" value="Eukaryota"/>
</dbReference>
<keyword evidence="4" id="KW-0238">DNA-binding</keyword>
<dbReference type="FunFam" id="1.10.3180.10:FF:000002">
    <property type="entry name" value="Ethylene insensitive 3-like 1"/>
    <property type="match status" value="1"/>
</dbReference>
<dbReference type="GO" id="GO:1903034">
    <property type="term" value="P:regulation of response to wounding"/>
    <property type="evidence" value="ECO:0007669"/>
    <property type="project" value="EnsemblPlants"/>
</dbReference>
<evidence type="ECO:0000256" key="3">
    <source>
        <dbReference type="ARBA" id="ARBA00022745"/>
    </source>
</evidence>
<evidence type="ECO:0000256" key="2">
    <source>
        <dbReference type="ARBA" id="ARBA00009416"/>
    </source>
</evidence>
<dbReference type="SUPFAM" id="SSF116768">
    <property type="entry name" value="DNA-binding domain of EIN3-like"/>
    <property type="match status" value="1"/>
</dbReference>
<evidence type="ECO:0000256" key="6">
    <source>
        <dbReference type="ARBA" id="ARBA00023242"/>
    </source>
</evidence>
<dbReference type="AlphaFoldDB" id="A0A1W0W805"/>
<dbReference type="Gene3D" id="1.10.3180.10">
    <property type="entry name" value="DNA-binding domain of EIN3-like"/>
    <property type="match status" value="2"/>
</dbReference>
<dbReference type="InterPro" id="IPR023278">
    <property type="entry name" value="Ethylene_insens-like_DNA-bd"/>
</dbReference>
<proteinExistence type="inferred from homology"/>
<dbReference type="EMBL" id="CM000761">
    <property type="protein sequence ID" value="OQU90496.1"/>
    <property type="molecule type" value="Genomic_DNA"/>
</dbReference>